<gene>
    <name evidence="1" type="ORF">HD841_002715</name>
</gene>
<dbReference type="PROSITE" id="PS00092">
    <property type="entry name" value="N6_MTASE"/>
    <property type="match status" value="1"/>
</dbReference>
<evidence type="ECO:0000313" key="1">
    <source>
        <dbReference type="EMBL" id="NYD90918.1"/>
    </source>
</evidence>
<dbReference type="GO" id="GO:0032259">
    <property type="term" value="P:methylation"/>
    <property type="evidence" value="ECO:0007669"/>
    <property type="project" value="InterPro"/>
</dbReference>
<dbReference type="AlphaFoldDB" id="A0A7Y9K1G6"/>
<dbReference type="Proteomes" id="UP000517753">
    <property type="component" value="Unassembled WGS sequence"/>
</dbReference>
<dbReference type="GO" id="GO:0003676">
    <property type="term" value="F:nucleic acid binding"/>
    <property type="evidence" value="ECO:0007669"/>
    <property type="project" value="InterPro"/>
</dbReference>
<organism evidence="1 2">
    <name type="scientific">Sphingomonas melonis</name>
    <dbReference type="NCBI Taxonomy" id="152682"/>
    <lineage>
        <taxon>Bacteria</taxon>
        <taxon>Pseudomonadati</taxon>
        <taxon>Pseudomonadota</taxon>
        <taxon>Alphaproteobacteria</taxon>
        <taxon>Sphingomonadales</taxon>
        <taxon>Sphingomonadaceae</taxon>
        <taxon>Sphingomonas</taxon>
    </lineage>
</organism>
<protein>
    <submittedName>
        <fullName evidence="1">Three-Cys-motif partner protein</fullName>
    </submittedName>
</protein>
<reference evidence="1 2" key="1">
    <citation type="submission" date="2020-07" db="EMBL/GenBank/DDBJ databases">
        <authorList>
            <person name="Partida-Martinez L."/>
            <person name="Huntemann M."/>
            <person name="Clum A."/>
            <person name="Wang J."/>
            <person name="Palaniappan K."/>
            <person name="Ritter S."/>
            <person name="Chen I.-M."/>
            <person name="Stamatis D."/>
            <person name="Reddy T."/>
            <person name="O'Malley R."/>
            <person name="Daum C."/>
            <person name="Shapiro N."/>
            <person name="Ivanova N."/>
            <person name="Kyrpides N."/>
            <person name="Woyke T."/>
        </authorList>
    </citation>
    <scope>NUCLEOTIDE SEQUENCE [LARGE SCALE GENOMIC DNA]</scope>
    <source>
        <strain evidence="1 2">AS2.3</strain>
    </source>
</reference>
<dbReference type="EMBL" id="JACCBY010000003">
    <property type="protein sequence ID" value="NYD90918.1"/>
    <property type="molecule type" value="Genomic_DNA"/>
</dbReference>
<dbReference type="NCBIfam" id="TIGR04474">
    <property type="entry name" value="tcm_partner"/>
    <property type="match status" value="1"/>
</dbReference>
<dbReference type="GO" id="GO:0008168">
    <property type="term" value="F:methyltransferase activity"/>
    <property type="evidence" value="ECO:0007669"/>
    <property type="project" value="InterPro"/>
</dbReference>
<name>A0A7Y9K1G6_9SPHN</name>
<dbReference type="InterPro" id="IPR031009">
    <property type="entry name" value="Tcm_partner"/>
</dbReference>
<reference evidence="1 2" key="2">
    <citation type="submission" date="2020-08" db="EMBL/GenBank/DDBJ databases">
        <title>The Agave Microbiome: Exploring the role of microbial communities in plant adaptations to desert environments.</title>
        <authorList>
            <person name="Partida-Martinez L.P."/>
        </authorList>
    </citation>
    <scope>NUCLEOTIDE SEQUENCE [LARGE SCALE GENOMIC DNA]</scope>
    <source>
        <strain evidence="1 2">AS2.3</strain>
    </source>
</reference>
<sequence length="309" mass="35259">MTEHRFGGPWTEVKLDAIDGYARAYTTALKHQNFELWYVDAFAGTGSRTEARSIGGILDGAPIDTVELTLAGSARRALAVNPPFVHLRLIERRKEHYQALLDLQAQFPDRDVEPMLGNANTVLPRIFGNPPWTSRSEGRKQRALVFLDPYGISVTWATLRMLAETERADVWYLVNLKGICQQMPHDHKRLDPGKRAKLDEFFGGDDWEDQFYAFSPNKQLDLLSFADDRVALRSVTRERVGDFYRQRLRDKLFSYVSEPLSLKVRSADDYFQLYCMSNNKSPAAQSLIKSLASAVIKKHSAAFRRMSDH</sequence>
<dbReference type="InterPro" id="IPR002052">
    <property type="entry name" value="DNA_methylase_N6_adenine_CS"/>
</dbReference>
<comment type="caution">
    <text evidence="1">The sequence shown here is derived from an EMBL/GenBank/DDBJ whole genome shotgun (WGS) entry which is preliminary data.</text>
</comment>
<keyword evidence="2" id="KW-1185">Reference proteome</keyword>
<evidence type="ECO:0000313" key="2">
    <source>
        <dbReference type="Proteomes" id="UP000517753"/>
    </source>
</evidence>
<proteinExistence type="predicted"/>
<accession>A0A7Y9K1G6</accession>
<dbReference type="RefSeq" id="WP_179509329.1">
    <property type="nucleotide sequence ID" value="NZ_JACCBY010000003.1"/>
</dbReference>